<dbReference type="InterPro" id="IPR042111">
    <property type="entry name" value="Adenylosuccinate_synth_dom3"/>
</dbReference>
<dbReference type="UniPathway" id="UPA00075">
    <property type="reaction ID" value="UER00335"/>
</dbReference>
<feature type="binding site" evidence="8">
    <location>
        <begin position="87"/>
        <end position="93"/>
    </location>
    <ligand>
        <name>GTP</name>
        <dbReference type="ChEBI" id="CHEBI:37565"/>
    </ligand>
</feature>
<keyword evidence="7 8" id="KW-0342">GTP-binding</keyword>
<feature type="binding site" evidence="8">
    <location>
        <begin position="88"/>
        <end position="91"/>
    </location>
    <ligand>
        <name>IMP</name>
        <dbReference type="ChEBI" id="CHEBI:58053"/>
    </ligand>
</feature>
<dbReference type="InterPro" id="IPR033128">
    <property type="entry name" value="Adenylosuccin_syn_Lys_AS"/>
</dbReference>
<comment type="caution">
    <text evidence="11">The sequence shown here is derived from an EMBL/GenBank/DDBJ whole genome shotgun (WGS) entry which is preliminary data.</text>
</comment>
<keyword evidence="4 8" id="KW-0547">Nucleotide-binding</keyword>
<evidence type="ECO:0000256" key="2">
    <source>
        <dbReference type="ARBA" id="ARBA00022598"/>
    </source>
</evidence>
<comment type="function">
    <text evidence="8">Plays an important role in the de novo pathway and in the salvage pathway of purine nucleotide biosynthesis. Catalyzes the first commited step in the biosynthesis of AMP from IMP.</text>
</comment>
<dbReference type="PROSITE" id="PS01266">
    <property type="entry name" value="ADENYLOSUCCIN_SYN_1"/>
    <property type="match status" value="1"/>
</dbReference>
<comment type="catalytic activity">
    <reaction evidence="8 10">
        <text>IMP + L-aspartate + GTP = N(6)-(1,2-dicarboxyethyl)-AMP + GDP + phosphate + 2 H(+)</text>
        <dbReference type="Rhea" id="RHEA:15753"/>
        <dbReference type="ChEBI" id="CHEBI:15378"/>
        <dbReference type="ChEBI" id="CHEBI:29991"/>
        <dbReference type="ChEBI" id="CHEBI:37565"/>
        <dbReference type="ChEBI" id="CHEBI:43474"/>
        <dbReference type="ChEBI" id="CHEBI:57567"/>
        <dbReference type="ChEBI" id="CHEBI:58053"/>
        <dbReference type="ChEBI" id="CHEBI:58189"/>
        <dbReference type="EC" id="6.3.4.4"/>
    </reaction>
</comment>
<dbReference type="CDD" id="cd03108">
    <property type="entry name" value="AdSS"/>
    <property type="match status" value="1"/>
</dbReference>
<keyword evidence="6 8" id="KW-0460">Magnesium</keyword>
<dbReference type="InterPro" id="IPR042110">
    <property type="entry name" value="Adenylosuccinate_synth_dom2"/>
</dbReference>
<dbReference type="InterPro" id="IPR001114">
    <property type="entry name" value="Adenylosuccinate_synthetase"/>
</dbReference>
<dbReference type="PROSITE" id="PS00513">
    <property type="entry name" value="ADENYLOSUCCIN_SYN_2"/>
    <property type="match status" value="1"/>
</dbReference>
<comment type="subcellular location">
    <subcellularLocation>
        <location evidence="8">Plastid</location>
        <location evidence="8">Chloroplast</location>
    </subcellularLocation>
</comment>
<feature type="binding site" evidence="8">
    <location>
        <begin position="490"/>
        <end position="492"/>
    </location>
    <ligand>
        <name>GTP</name>
        <dbReference type="ChEBI" id="CHEBI:37565"/>
    </ligand>
</feature>
<evidence type="ECO:0000256" key="4">
    <source>
        <dbReference type="ARBA" id="ARBA00022741"/>
    </source>
</evidence>
<dbReference type="GO" id="GO:0009507">
    <property type="term" value="C:chloroplast"/>
    <property type="evidence" value="ECO:0007669"/>
    <property type="project" value="UniProtKB-SubCell"/>
</dbReference>
<keyword evidence="8" id="KW-0150">Chloroplast</keyword>
<dbReference type="Gene3D" id="1.10.300.10">
    <property type="entry name" value="Adenylosuccinate Synthetase, subunit A, domain 2"/>
    <property type="match status" value="1"/>
</dbReference>
<keyword evidence="2 8" id="KW-0436">Ligase</keyword>
<dbReference type="GO" id="GO:0046040">
    <property type="term" value="P:IMP metabolic process"/>
    <property type="evidence" value="ECO:0007669"/>
    <property type="project" value="TreeGrafter"/>
</dbReference>
<evidence type="ECO:0000256" key="6">
    <source>
        <dbReference type="ARBA" id="ARBA00022842"/>
    </source>
</evidence>
<gene>
    <name evidence="8" type="primary">PURA</name>
    <name evidence="11" type="ORF">PPROV_000932700</name>
</gene>
<dbReference type="SUPFAM" id="SSF52540">
    <property type="entry name" value="P-loop containing nucleoside triphosphate hydrolases"/>
    <property type="match status" value="1"/>
</dbReference>
<dbReference type="FunFam" id="1.10.300.10:FF:000001">
    <property type="entry name" value="Adenylosuccinate synthetase"/>
    <property type="match status" value="1"/>
</dbReference>
<evidence type="ECO:0000256" key="9">
    <source>
        <dbReference type="PROSITE-ProRule" id="PRU10134"/>
    </source>
</evidence>
<reference evidence="11" key="1">
    <citation type="submission" date="2020-10" db="EMBL/GenBank/DDBJ databases">
        <title>Unveiling of a novel bifunctional photoreceptor, Dualchrome1, isolated from a cosmopolitan green alga.</title>
        <authorList>
            <person name="Suzuki S."/>
            <person name="Kawachi M."/>
        </authorList>
    </citation>
    <scope>NUCLEOTIDE SEQUENCE</scope>
    <source>
        <strain evidence="11">NIES 2893</strain>
    </source>
</reference>
<comment type="function">
    <text evidence="10">Plays an important role in the de novo pathway of purine nucleotide biosynthesis.</text>
</comment>
<evidence type="ECO:0000256" key="1">
    <source>
        <dbReference type="ARBA" id="ARBA00011738"/>
    </source>
</evidence>
<evidence type="ECO:0000256" key="5">
    <source>
        <dbReference type="ARBA" id="ARBA00022755"/>
    </source>
</evidence>
<dbReference type="GO" id="GO:0004019">
    <property type="term" value="F:adenylosuccinate synthase activity"/>
    <property type="evidence" value="ECO:0007669"/>
    <property type="project" value="UniProtKB-UniRule"/>
</dbReference>
<sequence length="502" mass="54628">MLAHHHQQQPLKLQALGRGRCSSHYSRARSFSCRRSSSILAASSQAASASEKSADSKNTSSKKEYLTPYSSFADQNQVTCVLGSQWGDEGKGKLVDVLAQTYDVVCRCQGGANAGHTIYDDDGKKFALHLVPSGILNQNAMNVIGNGVVVHLPSLFKELDTLAEQGVPYEGRLLLSDRAHLLFTLHMVMDGAGEEKRGGDQIGTTRRGIGPAYSAKTSRSGLRVCDLLSGDKEAFVSRYMRLVEDAEKRFPDAVDVDAMKADVDTYLDLIPRVQEIVADTVTYVNDAYDSGKRILLEGANATLLDIDFGTYPYVTSSNPSLGGMCTGLGLAPSKASQCVVGVVKAYLTRVGAGPFPTELDGEIADFLREKGGEYGTTTGRPRRIGWLDVVALRYTVQINGFTELNVTKLDVLDECEEVKICTGYRLKGEETGTFPASATDLELCEPVYESMPGWNTDTTKCKSYDDLPAEARAYIERMEELSGCSVRWIGVGPGRDAMVWKN</sequence>
<dbReference type="FunFam" id="3.90.170.10:FF:000001">
    <property type="entry name" value="Adenylosuccinate synthetase"/>
    <property type="match status" value="1"/>
</dbReference>
<dbReference type="GO" id="GO:0005525">
    <property type="term" value="F:GTP binding"/>
    <property type="evidence" value="ECO:0007669"/>
    <property type="project" value="UniProtKB-UniRule"/>
</dbReference>
<dbReference type="GO" id="GO:0000287">
    <property type="term" value="F:magnesium ion binding"/>
    <property type="evidence" value="ECO:0007669"/>
    <property type="project" value="UniProtKB-UniRule"/>
</dbReference>
<keyword evidence="12" id="KW-1185">Reference proteome</keyword>
<dbReference type="NCBIfam" id="NF002223">
    <property type="entry name" value="PRK01117.1"/>
    <property type="match status" value="1"/>
</dbReference>
<feature type="binding site" evidence="8">
    <location>
        <begin position="115"/>
        <end position="117"/>
    </location>
    <ligand>
        <name>GTP</name>
        <dbReference type="ChEBI" id="CHEBI:37565"/>
    </ligand>
</feature>
<accession>A0A830HSY6</accession>
<evidence type="ECO:0000256" key="10">
    <source>
        <dbReference type="RuleBase" id="RU000520"/>
    </source>
</evidence>
<feature type="binding site" evidence="8">
    <location>
        <position position="315"/>
    </location>
    <ligand>
        <name>IMP</name>
        <dbReference type="ChEBI" id="CHEBI:58053"/>
    </ligand>
</feature>
<feature type="binding site" evidence="8">
    <location>
        <position position="88"/>
    </location>
    <ligand>
        <name>Mg(2+)</name>
        <dbReference type="ChEBI" id="CHEBI:18420"/>
    </ligand>
</feature>
<evidence type="ECO:0000313" key="12">
    <source>
        <dbReference type="Proteomes" id="UP000660262"/>
    </source>
</evidence>
<comment type="subunit">
    <text evidence="1 8">Homodimer.</text>
</comment>
<dbReference type="InterPro" id="IPR027417">
    <property type="entry name" value="P-loop_NTPase"/>
</dbReference>
<feature type="binding site" evidence="8">
    <location>
        <begin position="113"/>
        <end position="116"/>
    </location>
    <ligand>
        <name>IMP</name>
        <dbReference type="ChEBI" id="CHEBI:58053"/>
    </ligand>
</feature>
<dbReference type="OrthoDB" id="10265645at2759"/>
<feature type="binding site" evidence="8">
    <location>
        <position position="205"/>
    </location>
    <ligand>
        <name>IMP</name>
        <dbReference type="ChEBI" id="CHEBI:58053"/>
    </ligand>
</feature>
<dbReference type="InterPro" id="IPR018220">
    <property type="entry name" value="Adenylosuccin_syn_GTP-bd"/>
</dbReference>
<dbReference type="HAMAP" id="MF_00011">
    <property type="entry name" value="Adenylosucc_synth"/>
    <property type="match status" value="1"/>
</dbReference>
<evidence type="ECO:0000256" key="8">
    <source>
        <dbReference type="HAMAP-Rule" id="MF_03125"/>
    </source>
</evidence>
<protein>
    <recommendedName>
        <fullName evidence="8">Adenylosuccinate synthetase, chloroplastic</fullName>
        <shortName evidence="8">AMPSase</shortName>
        <shortName evidence="8">AdSS</shortName>
        <ecNumber evidence="8">6.3.4.4</ecNumber>
    </recommendedName>
    <alternativeName>
        <fullName evidence="8">IMP--aspartate ligase</fullName>
    </alternativeName>
</protein>
<feature type="binding site" evidence="8">
    <location>
        <begin position="408"/>
        <end position="410"/>
    </location>
    <ligand>
        <name>GTP</name>
        <dbReference type="ChEBI" id="CHEBI:37565"/>
    </ligand>
</feature>
<feature type="active site" description="Proton acceptor" evidence="8">
    <location>
        <position position="88"/>
    </location>
</feature>
<evidence type="ECO:0000256" key="7">
    <source>
        <dbReference type="ARBA" id="ARBA00023134"/>
    </source>
</evidence>
<proteinExistence type="inferred from homology"/>
<feature type="binding site" evidence="8">
    <location>
        <position position="380"/>
    </location>
    <ligand>
        <name>IMP</name>
        <dbReference type="ChEBI" id="CHEBI:58053"/>
    </ligand>
</feature>
<name>A0A830HSY6_9CHLO</name>
<dbReference type="InterPro" id="IPR042109">
    <property type="entry name" value="Adenylosuccinate_synth_dom1"/>
</dbReference>
<feature type="binding site" evidence="8">
    <location>
        <position position="219"/>
    </location>
    <ligand>
        <name>IMP</name>
        <dbReference type="ChEBI" id="CHEBI:58053"/>
        <note>ligand shared between dimeric partners</note>
    </ligand>
</feature>
<dbReference type="Pfam" id="PF00709">
    <property type="entry name" value="Adenylsucc_synt"/>
    <property type="match status" value="1"/>
</dbReference>
<keyword evidence="3 8" id="KW-0479">Metal-binding</keyword>
<dbReference type="PANTHER" id="PTHR11846">
    <property type="entry name" value="ADENYLOSUCCINATE SYNTHETASE"/>
    <property type="match status" value="1"/>
</dbReference>
<organism evidence="11 12">
    <name type="scientific">Pycnococcus provasolii</name>
    <dbReference type="NCBI Taxonomy" id="41880"/>
    <lineage>
        <taxon>Eukaryota</taxon>
        <taxon>Viridiplantae</taxon>
        <taxon>Chlorophyta</taxon>
        <taxon>Pseudoscourfieldiophyceae</taxon>
        <taxon>Pseudoscourfieldiales</taxon>
        <taxon>Pycnococcaceae</taxon>
        <taxon>Pycnococcus</taxon>
    </lineage>
</organism>
<evidence type="ECO:0000256" key="3">
    <source>
        <dbReference type="ARBA" id="ARBA00022723"/>
    </source>
</evidence>
<dbReference type="NCBIfam" id="TIGR00184">
    <property type="entry name" value="purA"/>
    <property type="match status" value="1"/>
</dbReference>
<keyword evidence="5 8" id="KW-0658">Purine biosynthesis</keyword>
<keyword evidence="8" id="KW-0934">Plastid</keyword>
<dbReference type="GO" id="GO:0044208">
    <property type="term" value="P:'de novo' AMP biosynthetic process"/>
    <property type="evidence" value="ECO:0007669"/>
    <property type="project" value="UniProtKB-UniRule"/>
</dbReference>
<dbReference type="EMBL" id="BNJQ01000030">
    <property type="protein sequence ID" value="GHP10596.1"/>
    <property type="molecule type" value="Genomic_DNA"/>
</dbReference>
<evidence type="ECO:0000313" key="11">
    <source>
        <dbReference type="EMBL" id="GHP10596.1"/>
    </source>
</evidence>
<feature type="binding site" evidence="8">
    <location>
        <position position="115"/>
    </location>
    <ligand>
        <name>Mg(2+)</name>
        <dbReference type="ChEBI" id="CHEBI:18420"/>
    </ligand>
</feature>
<feature type="active site" evidence="9">
    <location>
        <position position="216"/>
    </location>
</feature>
<feature type="active site" description="Proton donor" evidence="8">
    <location>
        <position position="116"/>
    </location>
</feature>
<feature type="binding site" evidence="8">
    <location>
        <begin position="376"/>
        <end position="382"/>
    </location>
    <ligand>
        <name>substrate</name>
    </ligand>
</feature>
<feature type="binding site" evidence="8">
    <location>
        <position position="382"/>
    </location>
    <ligand>
        <name>GTP</name>
        <dbReference type="ChEBI" id="CHEBI:37565"/>
    </ligand>
</feature>
<comment type="cofactor">
    <cofactor evidence="8">
        <name>Mg(2+)</name>
        <dbReference type="ChEBI" id="CHEBI:18420"/>
    </cofactor>
    <text evidence="8">Binds 1 Mg(2+) ion per subunit.</text>
</comment>
<dbReference type="Proteomes" id="UP000660262">
    <property type="component" value="Unassembled WGS sequence"/>
</dbReference>
<dbReference type="Gene3D" id="3.40.440.10">
    <property type="entry name" value="Adenylosuccinate Synthetase, subunit A, domain 1"/>
    <property type="match status" value="1"/>
</dbReference>
<dbReference type="Gene3D" id="3.90.170.10">
    <property type="entry name" value="Adenylosuccinate Synthetase, subunit A, domain 3"/>
    <property type="match status" value="1"/>
</dbReference>
<dbReference type="EC" id="6.3.4.4" evidence="8"/>
<dbReference type="SMART" id="SM00788">
    <property type="entry name" value="Adenylsucc_synt"/>
    <property type="match status" value="1"/>
</dbReference>
<comment type="similarity">
    <text evidence="8 10">Belongs to the adenylosuccinate synthetase family.</text>
</comment>
<feature type="binding site" evidence="8">
    <location>
        <position position="300"/>
    </location>
    <ligand>
        <name>IMP</name>
        <dbReference type="ChEBI" id="CHEBI:58053"/>
    </ligand>
</feature>
<comment type="pathway">
    <text evidence="8 10">Purine metabolism; AMP biosynthesis via de novo pathway; AMP from IMP: step 1/2.</text>
</comment>
<dbReference type="AlphaFoldDB" id="A0A830HSY6"/>
<dbReference type="PANTHER" id="PTHR11846:SF0">
    <property type="entry name" value="ADENYLOSUCCINATE SYNTHETASE"/>
    <property type="match status" value="1"/>
</dbReference>